<protein>
    <submittedName>
        <fullName evidence="1">Uncharacterized protein</fullName>
    </submittedName>
</protein>
<evidence type="ECO:0000313" key="1">
    <source>
        <dbReference type="EMBL" id="QFZ74010.1"/>
    </source>
</evidence>
<proteinExistence type="predicted"/>
<accession>A0A5Q0LAF3</accession>
<keyword evidence="2" id="KW-1185">Reference proteome</keyword>
<dbReference type="RefSeq" id="WP_153288362.1">
    <property type="nucleotide sequence ID" value="NZ_CP045643.1"/>
</dbReference>
<dbReference type="KEGG" id="sfy:GFH48_12810"/>
<dbReference type="EMBL" id="CP045643">
    <property type="protein sequence ID" value="QFZ74010.1"/>
    <property type="molecule type" value="Genomic_DNA"/>
</dbReference>
<dbReference type="AlphaFoldDB" id="A0A5Q0LAF3"/>
<gene>
    <name evidence="1" type="ORF">GFH48_12810</name>
</gene>
<evidence type="ECO:0000313" key="2">
    <source>
        <dbReference type="Proteomes" id="UP000326179"/>
    </source>
</evidence>
<sequence>MLDTQRRRGPTARGRSRWAHRIARTYSLTLPEARAELRRLAAHGWQAWEFHTRFAGARKDDNT</sequence>
<reference evidence="1 2" key="1">
    <citation type="submission" date="2019-10" db="EMBL/GenBank/DDBJ databases">
        <title>A novel species.</title>
        <authorList>
            <person name="Gao J."/>
        </authorList>
    </citation>
    <scope>NUCLEOTIDE SEQUENCE [LARGE SCALE GENOMIC DNA]</scope>
    <source>
        <strain evidence="1 2">QMT-28</strain>
    </source>
</reference>
<dbReference type="Proteomes" id="UP000326179">
    <property type="component" value="Chromosome"/>
</dbReference>
<name>A0A5Q0LAF3_9ACTN</name>
<organism evidence="1 2">
    <name type="scientific">Streptomyces fagopyri</name>
    <dbReference type="NCBI Taxonomy" id="2662397"/>
    <lineage>
        <taxon>Bacteria</taxon>
        <taxon>Bacillati</taxon>
        <taxon>Actinomycetota</taxon>
        <taxon>Actinomycetes</taxon>
        <taxon>Kitasatosporales</taxon>
        <taxon>Streptomycetaceae</taxon>
        <taxon>Streptomyces</taxon>
    </lineage>
</organism>